<dbReference type="InterPro" id="IPR037165">
    <property type="entry name" value="AldOxase/xan_DH_Mopterin-bd_sf"/>
</dbReference>
<dbReference type="EMBL" id="VSSQ01093323">
    <property type="protein sequence ID" value="MPN38221.1"/>
    <property type="molecule type" value="Genomic_DNA"/>
</dbReference>
<dbReference type="Pfam" id="PF20256">
    <property type="entry name" value="MoCoBD_2"/>
    <property type="match status" value="1"/>
</dbReference>
<proteinExistence type="predicted"/>
<reference evidence="3" key="1">
    <citation type="submission" date="2019-08" db="EMBL/GenBank/DDBJ databases">
        <authorList>
            <person name="Kucharzyk K."/>
            <person name="Murdoch R.W."/>
            <person name="Higgins S."/>
            <person name="Loffler F."/>
        </authorList>
    </citation>
    <scope>NUCLEOTIDE SEQUENCE</scope>
</reference>
<dbReference type="EC" id="1.2.99.7" evidence="3"/>
<evidence type="ECO:0000313" key="3">
    <source>
        <dbReference type="EMBL" id="MPN38221.1"/>
    </source>
</evidence>
<dbReference type="PANTHER" id="PTHR11908:SF132">
    <property type="entry name" value="ALDEHYDE OXIDASE 1-RELATED"/>
    <property type="match status" value="1"/>
</dbReference>
<dbReference type="PANTHER" id="PTHR11908">
    <property type="entry name" value="XANTHINE DEHYDROGENASE"/>
    <property type="match status" value="1"/>
</dbReference>
<dbReference type="GO" id="GO:0033727">
    <property type="term" value="F:aldehyde dehydrogenase (FAD-independent) activity"/>
    <property type="evidence" value="ECO:0007669"/>
    <property type="project" value="UniProtKB-EC"/>
</dbReference>
<protein>
    <submittedName>
        <fullName evidence="3">Aldehyde oxidoreductase</fullName>
        <ecNumber evidence="3">1.2.99.7</ecNumber>
    </submittedName>
</protein>
<dbReference type="InterPro" id="IPR046867">
    <property type="entry name" value="AldOxase/xan_DH_MoCoBD2"/>
</dbReference>
<dbReference type="AlphaFoldDB" id="A0A645HGS1"/>
<sequence length="152" mass="16012">MYGIFMAEVEVDIKTGKTKVEGLTLVADIGKINNKLVVDGQIYGGLAQGVGLALSEDFEDYELHSTMLGAGIPYAKDIPDNINIMYVETPRDNGPFGAAGVGELPLTAPHAAIGNAIKHATGVRIYNLPARPPKVLAALKEKEKATPVAVIG</sequence>
<dbReference type="SUPFAM" id="SSF56003">
    <property type="entry name" value="Molybdenum cofactor-binding domain"/>
    <property type="match status" value="1"/>
</dbReference>
<evidence type="ECO:0000259" key="2">
    <source>
        <dbReference type="Pfam" id="PF20256"/>
    </source>
</evidence>
<name>A0A645HGS1_9ZZZZ</name>
<gene>
    <name evidence="3" type="primary">mop_13</name>
    <name evidence="3" type="ORF">SDC9_185745</name>
</gene>
<keyword evidence="3" id="KW-0560">Oxidoreductase</keyword>
<accession>A0A645HGS1</accession>
<keyword evidence="1" id="KW-0500">Molybdenum</keyword>
<evidence type="ECO:0000256" key="1">
    <source>
        <dbReference type="ARBA" id="ARBA00022505"/>
    </source>
</evidence>
<feature type="domain" description="Aldehyde oxidase/xanthine dehydrogenase second molybdopterin binding" evidence="2">
    <location>
        <begin position="1"/>
        <end position="79"/>
    </location>
</feature>
<dbReference type="InterPro" id="IPR016208">
    <property type="entry name" value="Ald_Oxase/xanthine_DH-like"/>
</dbReference>
<dbReference type="GO" id="GO:0005506">
    <property type="term" value="F:iron ion binding"/>
    <property type="evidence" value="ECO:0007669"/>
    <property type="project" value="InterPro"/>
</dbReference>
<organism evidence="3">
    <name type="scientific">bioreactor metagenome</name>
    <dbReference type="NCBI Taxonomy" id="1076179"/>
    <lineage>
        <taxon>unclassified sequences</taxon>
        <taxon>metagenomes</taxon>
        <taxon>ecological metagenomes</taxon>
    </lineage>
</organism>
<dbReference type="Gene3D" id="3.30.365.10">
    <property type="entry name" value="Aldehyde oxidase/xanthine dehydrogenase, molybdopterin binding domain"/>
    <property type="match status" value="1"/>
</dbReference>
<comment type="caution">
    <text evidence="3">The sequence shown here is derived from an EMBL/GenBank/DDBJ whole genome shotgun (WGS) entry which is preliminary data.</text>
</comment>